<dbReference type="EMBL" id="CAXDID020000217">
    <property type="protein sequence ID" value="CAL6057965.1"/>
    <property type="molecule type" value="Genomic_DNA"/>
</dbReference>
<evidence type="ECO:0000313" key="3">
    <source>
        <dbReference type="EMBL" id="CAI9945265.1"/>
    </source>
</evidence>
<evidence type="ECO:0000256" key="2">
    <source>
        <dbReference type="SAM" id="MobiDB-lite"/>
    </source>
</evidence>
<dbReference type="Proteomes" id="UP001642409">
    <property type="component" value="Unassembled WGS sequence"/>
</dbReference>
<evidence type="ECO:0000256" key="1">
    <source>
        <dbReference type="SAM" id="Coils"/>
    </source>
</evidence>
<feature type="coiled-coil region" evidence="1">
    <location>
        <begin position="77"/>
        <end position="111"/>
    </location>
</feature>
<dbReference type="EMBL" id="CATOUU010000742">
    <property type="protein sequence ID" value="CAI9945265.1"/>
    <property type="molecule type" value="Genomic_DNA"/>
</dbReference>
<dbReference type="AlphaFoldDB" id="A0AA86U705"/>
<comment type="caution">
    <text evidence="3">The sequence shown here is derived from an EMBL/GenBank/DDBJ whole genome shotgun (WGS) entry which is preliminary data.</text>
</comment>
<name>A0AA86U705_9EUKA</name>
<proteinExistence type="predicted"/>
<reference evidence="3" key="1">
    <citation type="submission" date="2023-06" db="EMBL/GenBank/DDBJ databases">
        <authorList>
            <person name="Kurt Z."/>
        </authorList>
    </citation>
    <scope>NUCLEOTIDE SEQUENCE</scope>
</reference>
<evidence type="ECO:0000313" key="4">
    <source>
        <dbReference type="EMBL" id="CAL6057965.1"/>
    </source>
</evidence>
<sequence>MDSDDYDDYNDYDNYNDYEDHNDYNNNYDSDSNNFDEFNDFCDGNSNQEEYSNNNYDNCNDIDSVYDSQYDYNNYVKQQTIKQVKTQTNNKEQLKTQIKNTTQQVQLQTENGETSHLKTDRNKIDLKILNETIKSLTLKFTVSNAEEMISKIEKRLGIKRDQFMHGNPNISFKKIKDQKDEKQQQSKVQQVLQFQVQEKYKEPIKRYFWQQLDRAQKDPSIQQTIKESIQFTVSNASVTIKKLLKYLNCKQKRLEILDISAVNSGQQIITFKATSEIAPRIKQFFEDKAQQIDQSNQNNYLLQVSNPSETINLICQAIGQPEDVILPRKYSINKLKNGFYNLQIWVNNSFSEQILQIVKAQLIQNSEKQQFTPIKLININMEQLTSKLFQLLNLPLNLIIRGDPKIFTLKKDQMIFFEANSKYSQLITQCFKDNIYQKPEQLTFITTDANTFLERIQNKLDTNIDSIKYGSLNIASRKNMQIVQFFVQDQFKDQIKQAFSEELKQKKPIRMYELEQLSFKVINADKMIKQIQHVLNIKQNDFVHGNPSIIQQKQTQLLQFWCKVAYNQQIKQYFKQYLIQTKQLGSKTTTFITHQNINLVAQMEQKLNKHQSTFLLCTPIINNIGDKKQISLQFKAKYSDLLSKIFKQYLHMPKFQLSTSQSENKMQNKIVQIPKKSDQPLKQYCLKQIVVTVKNAEQLLINIESYLGMKRVEFMQGNPSIVKNKAGKEVLSFWAKQRQNEIQMFVSEITDKQKNKSMNKLGKKIKKAQLEKEIDQFVDQQIVFTVDMMKNITLDQK</sequence>
<protein>
    <submittedName>
        <fullName evidence="4">Hypothetical_protein</fullName>
    </submittedName>
</protein>
<organism evidence="3">
    <name type="scientific">Hexamita inflata</name>
    <dbReference type="NCBI Taxonomy" id="28002"/>
    <lineage>
        <taxon>Eukaryota</taxon>
        <taxon>Metamonada</taxon>
        <taxon>Diplomonadida</taxon>
        <taxon>Hexamitidae</taxon>
        <taxon>Hexamitinae</taxon>
        <taxon>Hexamita</taxon>
    </lineage>
</organism>
<evidence type="ECO:0000313" key="5">
    <source>
        <dbReference type="Proteomes" id="UP001642409"/>
    </source>
</evidence>
<feature type="region of interest" description="Disordered" evidence="2">
    <location>
        <begin position="1"/>
        <end position="32"/>
    </location>
</feature>
<accession>A0AA86U705</accession>
<feature type="compositionally biased region" description="Acidic residues" evidence="2">
    <location>
        <begin position="1"/>
        <end position="17"/>
    </location>
</feature>
<reference evidence="4 5" key="2">
    <citation type="submission" date="2024-07" db="EMBL/GenBank/DDBJ databases">
        <authorList>
            <person name="Akdeniz Z."/>
        </authorList>
    </citation>
    <scope>NUCLEOTIDE SEQUENCE [LARGE SCALE GENOMIC DNA]</scope>
</reference>
<gene>
    <name evidence="3" type="ORF">HINF_LOCUS32910</name>
    <name evidence="4" type="ORF">HINF_LOCUS47855</name>
</gene>
<keyword evidence="1" id="KW-0175">Coiled coil</keyword>
<keyword evidence="5" id="KW-1185">Reference proteome</keyword>